<evidence type="ECO:0000313" key="1">
    <source>
        <dbReference type="EMBL" id="GIG20335.1"/>
    </source>
</evidence>
<comment type="caution">
    <text evidence="1">The sequence shown here is derived from an EMBL/GenBank/DDBJ whole genome shotgun (WGS) entry which is preliminary data.</text>
</comment>
<dbReference type="Proteomes" id="UP000632740">
    <property type="component" value="Unassembled WGS sequence"/>
</dbReference>
<gene>
    <name evidence="1" type="ORF">Cch01nite_10590</name>
</gene>
<name>A0A919P0C4_9CELL</name>
<dbReference type="AlphaFoldDB" id="A0A919P0C4"/>
<reference evidence="1" key="1">
    <citation type="submission" date="2021-01" db="EMBL/GenBank/DDBJ databases">
        <title>Whole genome shotgun sequence of Cellulomonas chitinilytica NBRC 110799.</title>
        <authorList>
            <person name="Komaki H."/>
            <person name="Tamura T."/>
        </authorList>
    </citation>
    <scope>NUCLEOTIDE SEQUENCE</scope>
    <source>
        <strain evidence="1">NBRC 110799</strain>
    </source>
</reference>
<dbReference type="RefSeq" id="WP_203749587.1">
    <property type="nucleotide sequence ID" value="NZ_BONK01000003.1"/>
</dbReference>
<keyword evidence="2" id="KW-1185">Reference proteome</keyword>
<protein>
    <submittedName>
        <fullName evidence="1">Uncharacterized protein</fullName>
    </submittedName>
</protein>
<accession>A0A919P0C4</accession>
<evidence type="ECO:0000313" key="2">
    <source>
        <dbReference type="Proteomes" id="UP000632740"/>
    </source>
</evidence>
<dbReference type="EMBL" id="BONK01000003">
    <property type="protein sequence ID" value="GIG20335.1"/>
    <property type="molecule type" value="Genomic_DNA"/>
</dbReference>
<proteinExistence type="predicted"/>
<organism evidence="1 2">
    <name type="scientific">Cellulomonas chitinilytica</name>
    <dbReference type="NCBI Taxonomy" id="398759"/>
    <lineage>
        <taxon>Bacteria</taxon>
        <taxon>Bacillati</taxon>
        <taxon>Actinomycetota</taxon>
        <taxon>Actinomycetes</taxon>
        <taxon>Micrococcales</taxon>
        <taxon>Cellulomonadaceae</taxon>
        <taxon>Cellulomonas</taxon>
    </lineage>
</organism>
<sequence>MLWFSVWTVLVVGTLTGAFFLGRRLWRSATALAAELGRAAGAAQELADRVEELRLAAEVRDTGPTVLADVVTVRRRYDAVRAAAHARRAERAERHGRTWASWGAYWR</sequence>